<dbReference type="OrthoDB" id="580912at2"/>
<proteinExistence type="predicted"/>
<gene>
    <name evidence="4" type="ORF">LOKVESSMR4R_00307</name>
</gene>
<keyword evidence="5" id="KW-1185">Reference proteome</keyword>
<dbReference type="Pfam" id="PF13600">
    <property type="entry name" value="DUF4140"/>
    <property type="match status" value="1"/>
</dbReference>
<evidence type="ECO:0000313" key="4">
    <source>
        <dbReference type="EMBL" id="ART99647.1"/>
    </source>
</evidence>
<name>A0A1Y0E819_9RHOB</name>
<dbReference type="InterPro" id="IPR011935">
    <property type="entry name" value="CHP02231"/>
</dbReference>
<dbReference type="AlphaFoldDB" id="A0A1Y0E819"/>
<dbReference type="STRING" id="1122181.GCA_000382265_02723"/>
<dbReference type="KEGG" id="lvs:LOKVESSMR4R_00307"/>
<dbReference type="Proteomes" id="UP000195273">
    <property type="component" value="Chromosome"/>
</dbReference>
<evidence type="ECO:0000313" key="5">
    <source>
        <dbReference type="Proteomes" id="UP000195273"/>
    </source>
</evidence>
<keyword evidence="1" id="KW-0732">Signal</keyword>
<dbReference type="InterPro" id="IPR037291">
    <property type="entry name" value="DUF4139"/>
</dbReference>
<dbReference type="PANTHER" id="PTHR31005">
    <property type="entry name" value="DUF4139 DOMAIN-CONTAINING PROTEIN"/>
    <property type="match status" value="1"/>
</dbReference>
<dbReference type="NCBIfam" id="TIGR02231">
    <property type="entry name" value="mucoidy inhibitor MuiA family protein"/>
    <property type="match status" value="1"/>
</dbReference>
<reference evidence="4 5" key="1">
    <citation type="submission" date="2017-05" db="EMBL/GenBank/DDBJ databases">
        <title>Genome Sequence of Loktanella vestfoldensis Strain SMR4r Isolated from a Culture of the Diatom Skeletonema marinoi.</title>
        <authorList>
            <person name="Topel M."/>
            <person name="Pinder M.I.M."/>
            <person name="Johansson O.N."/>
            <person name="Kourtchenko O."/>
            <person name="Godhe A."/>
            <person name="Clarke A.K."/>
        </authorList>
    </citation>
    <scope>NUCLEOTIDE SEQUENCE [LARGE SCALE GENOMIC DNA]</scope>
    <source>
        <strain evidence="4 5">SMR4r</strain>
    </source>
</reference>
<feature type="domain" description="DUF4139" evidence="2">
    <location>
        <begin position="237"/>
        <end position="543"/>
    </location>
</feature>
<organism evidence="4 5">
    <name type="scientific">Yoonia vestfoldensis</name>
    <dbReference type="NCBI Taxonomy" id="245188"/>
    <lineage>
        <taxon>Bacteria</taxon>
        <taxon>Pseudomonadati</taxon>
        <taxon>Pseudomonadota</taxon>
        <taxon>Alphaproteobacteria</taxon>
        <taxon>Rhodobacterales</taxon>
        <taxon>Paracoccaceae</taxon>
        <taxon>Yoonia</taxon>
    </lineage>
</organism>
<accession>A0A1Y0E819</accession>
<dbReference type="RefSeq" id="WP_087205993.1">
    <property type="nucleotide sequence ID" value="NZ_CP021431.1"/>
</dbReference>
<feature type="domain" description="DUF4140" evidence="3">
    <location>
        <begin position="31"/>
        <end position="138"/>
    </location>
</feature>
<feature type="signal peptide" evidence="1">
    <location>
        <begin position="1"/>
        <end position="19"/>
    </location>
</feature>
<evidence type="ECO:0000256" key="1">
    <source>
        <dbReference type="SAM" id="SignalP"/>
    </source>
</evidence>
<evidence type="ECO:0000259" key="3">
    <source>
        <dbReference type="Pfam" id="PF13600"/>
    </source>
</evidence>
<sequence length="549" mass="59075">MIRLLITTSLIAVTAPAFAETMTGAARVDTVTIYPGLASVTRLVTLDLPAGQHDIIIPGLPQNLSADGLRIAAPGQVRLGAVNLAFDRLPVTPDQSSPAIIAARAEVDRLEEVLRQTDVAIAAIRLRAQAAEDQIAFLQSLGQASAGEALTSIADVQALAQMVGSEALALRMAAFAAEQEAQAAIRARKDDAEALEEARRALAALLAPEDQGSVLTFTLDAAEAGEVTLEIATTEGFANWSPVYDLRLTTGDDPQLDIDRAVVISQATGQDWLDVQLILSTARPGEQIAPGGAWAELRRIISEEALERERAEGMAADAMTLQRNSAMMPAPMMQAEPITAQADFSGAAVTYVYPDRVDIRNGVEDLRLPLDQLRFDADIWAEATPMTDANAYRMAEFTNLTDEMLLPGRVMLHADGTMIGFSQLPLLAAGADLELGFGPLDGLHLTRITPERSQGDRGVFSASNQLVERTILTVENLTGQDWDVLLRDAVPYSEQDDLQVSLTATPAVTRRDPEGQRGIVEWDLRVPAGSEQEVVMETTLRWPGGFVLR</sequence>
<evidence type="ECO:0000259" key="2">
    <source>
        <dbReference type="Pfam" id="PF13598"/>
    </source>
</evidence>
<dbReference type="PANTHER" id="PTHR31005:SF8">
    <property type="entry name" value="DUF4139 DOMAIN-CONTAINING PROTEIN"/>
    <property type="match status" value="1"/>
</dbReference>
<feature type="chain" id="PRO_5012643424" description="Mucoidy inhibitor MuiA family protein" evidence="1">
    <location>
        <begin position="20"/>
        <end position="549"/>
    </location>
</feature>
<dbReference type="Pfam" id="PF13598">
    <property type="entry name" value="DUF4139"/>
    <property type="match status" value="1"/>
</dbReference>
<dbReference type="InterPro" id="IPR025554">
    <property type="entry name" value="DUF4140"/>
</dbReference>
<protein>
    <recommendedName>
        <fullName evidence="6">Mucoidy inhibitor MuiA family protein</fullName>
    </recommendedName>
</protein>
<evidence type="ECO:0008006" key="6">
    <source>
        <dbReference type="Google" id="ProtNLM"/>
    </source>
</evidence>
<dbReference type="EMBL" id="CP021431">
    <property type="protein sequence ID" value="ART99647.1"/>
    <property type="molecule type" value="Genomic_DNA"/>
</dbReference>